<dbReference type="GeneID" id="62498569"/>
<reference evidence="3 5" key="1">
    <citation type="submission" date="2016-01" db="EMBL/GenBank/DDBJ databases">
        <title>Genome Sequences of Twelve Sporeforming Bacillus Species Isolated from Foods.</title>
        <authorList>
            <person name="Berendsen E.M."/>
            <person name="Wells-Bennik M.H."/>
            <person name="Krawcyk A.O."/>
            <person name="De Jong A."/>
            <person name="Holsappel S."/>
            <person name="Eijlander R.T."/>
            <person name="Kuipers O.P."/>
        </authorList>
    </citation>
    <scope>NUCLEOTIDE SEQUENCE [LARGE SCALE GENOMIC DNA]</scope>
    <source>
        <strain evidence="3 5">B4102</strain>
    </source>
</reference>
<dbReference type="InterPro" id="IPR035903">
    <property type="entry name" value="HesB-like_dom_sf"/>
</dbReference>
<organism evidence="3 5">
    <name type="scientific">Heyndrickxia sporothermodurans</name>
    <dbReference type="NCBI Taxonomy" id="46224"/>
    <lineage>
        <taxon>Bacteria</taxon>
        <taxon>Bacillati</taxon>
        <taxon>Bacillota</taxon>
        <taxon>Bacilli</taxon>
        <taxon>Bacillales</taxon>
        <taxon>Bacillaceae</taxon>
        <taxon>Heyndrickxia</taxon>
    </lineage>
</organism>
<accession>A0A150LA26</accession>
<dbReference type="Pfam" id="PF01521">
    <property type="entry name" value="Fe-S_biosyn"/>
    <property type="match status" value="1"/>
</dbReference>
<proteinExistence type="inferred from homology"/>
<sequence>MEIRITDEAVKWFQDEMFLKNGDSVRFFAKYGGSSPVQQGFSLGISKESPSDPVVTTEHKGILFYIEEKDLWYFDQHNLLVDYDKELDEPIYEYKKG</sequence>
<name>A0A150LA26_9BACI</name>
<dbReference type="KEGG" id="hspo:JGZ69_18515"/>
<evidence type="ECO:0000313" key="6">
    <source>
        <dbReference type="Proteomes" id="UP000595512"/>
    </source>
</evidence>
<dbReference type="EMBL" id="LQYN01000029">
    <property type="protein sequence ID" value="KYD08572.1"/>
    <property type="molecule type" value="Genomic_DNA"/>
</dbReference>
<evidence type="ECO:0000313" key="5">
    <source>
        <dbReference type="Proteomes" id="UP000075666"/>
    </source>
</evidence>
<feature type="domain" description="Core" evidence="2">
    <location>
        <begin position="1"/>
        <end position="86"/>
    </location>
</feature>
<dbReference type="OrthoDB" id="1645729at2"/>
<comment type="similarity">
    <text evidence="1">Belongs to the HesB/IscA family.</text>
</comment>
<dbReference type="PIRSF" id="PIRSF034852">
    <property type="entry name" value="UCP034852"/>
    <property type="match status" value="1"/>
</dbReference>
<evidence type="ECO:0000256" key="1">
    <source>
        <dbReference type="ARBA" id="ARBA00006718"/>
    </source>
</evidence>
<evidence type="ECO:0000259" key="2">
    <source>
        <dbReference type="Pfam" id="PF01521"/>
    </source>
</evidence>
<dbReference type="EMBL" id="CP066701">
    <property type="protein sequence ID" value="QQX24730.1"/>
    <property type="molecule type" value="Genomic_DNA"/>
</dbReference>
<dbReference type="RefSeq" id="WP_066229375.1">
    <property type="nucleotide sequence ID" value="NZ_CP066701.1"/>
</dbReference>
<dbReference type="AlphaFoldDB" id="A0A150LA26"/>
<dbReference type="STRING" id="46224.B4102_0652"/>
<dbReference type="Proteomes" id="UP000595512">
    <property type="component" value="Chromosome"/>
</dbReference>
<gene>
    <name evidence="3" type="ORF">B4102_0652</name>
    <name evidence="4" type="ORF">JGZ69_18515</name>
</gene>
<dbReference type="PATRIC" id="fig|46224.3.peg.2143"/>
<evidence type="ECO:0000313" key="3">
    <source>
        <dbReference type="EMBL" id="KYD08572.1"/>
    </source>
</evidence>
<dbReference type="Proteomes" id="UP000075666">
    <property type="component" value="Unassembled WGS sequence"/>
</dbReference>
<reference evidence="4 6" key="2">
    <citation type="submission" date="2020-12" db="EMBL/GenBank/DDBJ databases">
        <title>Taxonomic evaluation of the Bacillus sporothermodurans group of bacteria based on whole genome sequences.</title>
        <authorList>
            <person name="Fiedler G."/>
            <person name="Herbstmann A.-D."/>
            <person name="Doll E."/>
            <person name="Wenning M."/>
            <person name="Brinks E."/>
            <person name="Kabisch J."/>
            <person name="Breitenwieser F."/>
            <person name="Lappann M."/>
            <person name="Boehnlein C."/>
            <person name="Franz C."/>
        </authorList>
    </citation>
    <scope>NUCLEOTIDE SEQUENCE [LARGE SCALE GENOMIC DNA]</scope>
    <source>
        <strain evidence="4 6">DSM 10599</strain>
    </source>
</reference>
<keyword evidence="5" id="KW-1185">Reference proteome</keyword>
<protein>
    <submittedName>
        <fullName evidence="4">HesB/YadR/YfhF family protein</fullName>
    </submittedName>
</protein>
<dbReference type="InterPro" id="IPR000361">
    <property type="entry name" value="ATAP_core_dom"/>
</dbReference>
<dbReference type="InterPro" id="IPR008326">
    <property type="entry name" value="PdhI-like"/>
</dbReference>
<dbReference type="SUPFAM" id="SSF89360">
    <property type="entry name" value="HesB-like domain"/>
    <property type="match status" value="1"/>
</dbReference>
<evidence type="ECO:0000313" key="4">
    <source>
        <dbReference type="EMBL" id="QQX24730.1"/>
    </source>
</evidence>